<feature type="transmembrane region" description="Helical" evidence="11">
    <location>
        <begin position="6"/>
        <end position="24"/>
    </location>
</feature>
<evidence type="ECO:0000256" key="1">
    <source>
        <dbReference type="ARBA" id="ARBA00004651"/>
    </source>
</evidence>
<evidence type="ECO:0000256" key="7">
    <source>
        <dbReference type="ARBA" id="ARBA00023136"/>
    </source>
</evidence>
<dbReference type="AlphaFoldDB" id="A0A368N469"/>
<name>A0A368N469_9EURY</name>
<evidence type="ECO:0000256" key="6">
    <source>
        <dbReference type="ARBA" id="ARBA00022989"/>
    </source>
</evidence>
<evidence type="ECO:0000256" key="4">
    <source>
        <dbReference type="ARBA" id="ARBA00022692"/>
    </source>
</evidence>
<dbReference type="GO" id="GO:0008233">
    <property type="term" value="F:peptidase activity"/>
    <property type="evidence" value="ECO:0007669"/>
    <property type="project" value="UniProtKB-KW"/>
</dbReference>
<proteinExistence type="predicted"/>
<dbReference type="EMBL" id="QPHM01000003">
    <property type="protein sequence ID" value="RCU44341.1"/>
    <property type="molecule type" value="Genomic_DNA"/>
</dbReference>
<evidence type="ECO:0000256" key="9">
    <source>
        <dbReference type="PIRSR" id="PIRSR025737-2"/>
    </source>
</evidence>
<evidence type="ECO:0000313" key="12">
    <source>
        <dbReference type="EMBL" id="RCU44341.1"/>
    </source>
</evidence>
<feature type="transmembrane region" description="Helical" evidence="11">
    <location>
        <begin position="255"/>
        <end position="273"/>
    </location>
</feature>
<evidence type="ECO:0000256" key="8">
    <source>
        <dbReference type="PIRSR" id="PIRSR025737-1"/>
    </source>
</evidence>
<evidence type="ECO:0000256" key="5">
    <source>
        <dbReference type="ARBA" id="ARBA00022801"/>
    </source>
</evidence>
<keyword evidence="7 11" id="KW-0472">Membrane</keyword>
<keyword evidence="3" id="KW-0645">Protease</keyword>
<accession>A0A368N469</accession>
<dbReference type="GO" id="GO:0006508">
    <property type="term" value="P:proteolysis"/>
    <property type="evidence" value="ECO:0007669"/>
    <property type="project" value="UniProtKB-KW"/>
</dbReference>
<dbReference type="InterPro" id="IPR019127">
    <property type="entry name" value="Exosortase"/>
</dbReference>
<feature type="region of interest" description="Disordered" evidence="10">
    <location>
        <begin position="308"/>
        <end position="327"/>
    </location>
</feature>
<dbReference type="NCBIfam" id="TIGR04125">
    <property type="entry name" value="exosort_PGF_TRM"/>
    <property type="match status" value="1"/>
</dbReference>
<evidence type="ECO:0000256" key="10">
    <source>
        <dbReference type="SAM" id="MobiDB-lite"/>
    </source>
</evidence>
<feature type="active site" description="Acyl-thioester intermediate" evidence="8">
    <location>
        <position position="174"/>
    </location>
</feature>
<dbReference type="InterPro" id="IPR026392">
    <property type="entry name" value="Exo/Archaeosortase_dom"/>
</dbReference>
<gene>
    <name evidence="12" type="primary">artA</name>
    <name evidence="12" type="ORF">DU504_16385</name>
</gene>
<feature type="transmembrane region" description="Helical" evidence="11">
    <location>
        <begin position="36"/>
        <end position="54"/>
    </location>
</feature>
<comment type="subcellular location">
    <subcellularLocation>
        <location evidence="1">Cell membrane</location>
        <topology evidence="1">Multi-pass membrane protein</topology>
    </subcellularLocation>
</comment>
<dbReference type="InterPro" id="IPR014522">
    <property type="entry name" value="ArtA"/>
</dbReference>
<feature type="site" description="Transition state stabilizer" evidence="9">
    <location>
        <position position="254"/>
    </location>
</feature>
<keyword evidence="2" id="KW-1003">Cell membrane</keyword>
<reference evidence="12 13" key="1">
    <citation type="submission" date="2018-07" db="EMBL/GenBank/DDBJ databases">
        <title>Genome sequences of Haloplanus salinus JCM 18368T.</title>
        <authorList>
            <person name="Kim Y.B."/>
            <person name="Roh S.W."/>
        </authorList>
    </citation>
    <scope>NUCLEOTIDE SEQUENCE [LARGE SCALE GENOMIC DNA]</scope>
    <source>
        <strain evidence="12 13">JCM 18368</strain>
    </source>
</reference>
<feature type="transmembrane region" description="Helical" evidence="11">
    <location>
        <begin position="200"/>
        <end position="223"/>
    </location>
</feature>
<feature type="active site" description="Proton donor" evidence="8">
    <location>
        <position position="215"/>
    </location>
</feature>
<evidence type="ECO:0000256" key="3">
    <source>
        <dbReference type="ARBA" id="ARBA00022670"/>
    </source>
</evidence>
<dbReference type="Pfam" id="PF09721">
    <property type="entry name" value="Exosortase_EpsH"/>
    <property type="match status" value="1"/>
</dbReference>
<dbReference type="PIRSF" id="PIRSF025737">
    <property type="entry name" value="Cyco1"/>
    <property type="match status" value="1"/>
</dbReference>
<organism evidence="12 13">
    <name type="scientific">Haloplanus salinus</name>
    <dbReference type="NCBI Taxonomy" id="1126245"/>
    <lineage>
        <taxon>Archaea</taxon>
        <taxon>Methanobacteriati</taxon>
        <taxon>Methanobacteriota</taxon>
        <taxon>Stenosarchaea group</taxon>
        <taxon>Halobacteria</taxon>
        <taxon>Halobacteriales</taxon>
        <taxon>Haloferacaceae</taxon>
        <taxon>Haloplanus</taxon>
    </lineage>
</organism>
<dbReference type="NCBIfam" id="TIGR04178">
    <property type="entry name" value="exo_archaeo"/>
    <property type="match status" value="1"/>
</dbReference>
<evidence type="ECO:0000256" key="2">
    <source>
        <dbReference type="ARBA" id="ARBA00022475"/>
    </source>
</evidence>
<dbReference type="GO" id="GO:0005886">
    <property type="term" value="C:plasma membrane"/>
    <property type="evidence" value="ECO:0007669"/>
    <property type="project" value="UniProtKB-SubCell"/>
</dbReference>
<comment type="caution">
    <text evidence="12">The sequence shown here is derived from an EMBL/GenBank/DDBJ whole genome shotgun (WGS) entry which is preliminary data.</text>
</comment>
<keyword evidence="4 11" id="KW-0812">Transmembrane</keyword>
<sequence>MPGLASDVLAWTVVATFLVGGLLWPRRRELGKRMLVGGWGLFALFWLQLVPHFVFVQKSFVEGIGSLLAVPLCVYAGYLLYGGRDSLITLSRSVSWMGLLYLPFETIPAITIAGATVPAPRTVLIRVVTGQTRWLIELLGYQPTLVPGDSGVLNTFKFVTPEGHVILFSLILACTGLGSISIFAGLIAAVDAPWRRKLRALAVAVPIIYALNLARTTFIALVFGKQYMHWFVDEVLFLFGDTDPYKVSFYLSDRVVSQSLSVVALVAVTYLVLRQLPELLGVVEDALYVLTRREYDLGEALDLPRRAVADGGQPVGDDGTADPSNER</sequence>
<keyword evidence="13" id="KW-1185">Reference proteome</keyword>
<keyword evidence="5 12" id="KW-0378">Hydrolase</keyword>
<protein>
    <submittedName>
        <fullName evidence="12">Archaeosortase A</fullName>
        <ecNumber evidence="12">3.4.22.-</ecNumber>
    </submittedName>
</protein>
<keyword evidence="6 11" id="KW-1133">Transmembrane helix</keyword>
<dbReference type="OrthoDB" id="200496at2157"/>
<dbReference type="Proteomes" id="UP000252189">
    <property type="component" value="Unassembled WGS sequence"/>
</dbReference>
<feature type="transmembrane region" description="Helical" evidence="11">
    <location>
        <begin position="165"/>
        <end position="188"/>
    </location>
</feature>
<feature type="transmembrane region" description="Helical" evidence="11">
    <location>
        <begin position="93"/>
        <end position="117"/>
    </location>
</feature>
<feature type="transmembrane region" description="Helical" evidence="11">
    <location>
        <begin position="60"/>
        <end position="81"/>
    </location>
</feature>
<dbReference type="EC" id="3.4.22.-" evidence="12"/>
<dbReference type="RefSeq" id="WP_114450512.1">
    <property type="nucleotide sequence ID" value="NZ_QPHM01000003.1"/>
</dbReference>
<evidence type="ECO:0000256" key="11">
    <source>
        <dbReference type="SAM" id="Phobius"/>
    </source>
</evidence>
<evidence type="ECO:0000313" key="13">
    <source>
        <dbReference type="Proteomes" id="UP000252189"/>
    </source>
</evidence>